<keyword evidence="3 10" id="KW-0812">Transmembrane</keyword>
<feature type="non-terminal residue" evidence="12">
    <location>
        <position position="1"/>
    </location>
</feature>
<dbReference type="EMBL" id="CALNXK010000040">
    <property type="protein sequence ID" value="CAH3124798.1"/>
    <property type="molecule type" value="Genomic_DNA"/>
</dbReference>
<proteinExistence type="predicted"/>
<evidence type="ECO:0000256" key="2">
    <source>
        <dbReference type="ARBA" id="ARBA00022475"/>
    </source>
</evidence>
<dbReference type="InterPro" id="IPR000276">
    <property type="entry name" value="GPCR_Rhodpsn"/>
</dbReference>
<evidence type="ECO:0000256" key="1">
    <source>
        <dbReference type="ARBA" id="ARBA00004651"/>
    </source>
</evidence>
<dbReference type="CDD" id="cd00637">
    <property type="entry name" value="7tm_classA_rhodopsin-like"/>
    <property type="match status" value="1"/>
</dbReference>
<evidence type="ECO:0000256" key="6">
    <source>
        <dbReference type="ARBA" id="ARBA00023136"/>
    </source>
</evidence>
<evidence type="ECO:0000256" key="4">
    <source>
        <dbReference type="ARBA" id="ARBA00022989"/>
    </source>
</evidence>
<dbReference type="PROSITE" id="PS50262">
    <property type="entry name" value="G_PROTEIN_RECEP_F1_2"/>
    <property type="match status" value="1"/>
</dbReference>
<evidence type="ECO:0000256" key="10">
    <source>
        <dbReference type="SAM" id="Phobius"/>
    </source>
</evidence>
<reference evidence="12 13" key="1">
    <citation type="submission" date="2022-05" db="EMBL/GenBank/DDBJ databases">
        <authorList>
            <consortium name="Genoscope - CEA"/>
            <person name="William W."/>
        </authorList>
    </citation>
    <scope>NUCLEOTIDE SEQUENCE [LARGE SCALE GENOMIC DNA]</scope>
</reference>
<organism evidence="12 13">
    <name type="scientific">Porites lobata</name>
    <dbReference type="NCBI Taxonomy" id="104759"/>
    <lineage>
        <taxon>Eukaryota</taxon>
        <taxon>Metazoa</taxon>
        <taxon>Cnidaria</taxon>
        <taxon>Anthozoa</taxon>
        <taxon>Hexacorallia</taxon>
        <taxon>Scleractinia</taxon>
        <taxon>Fungiina</taxon>
        <taxon>Poritidae</taxon>
        <taxon>Porites</taxon>
    </lineage>
</organism>
<feature type="transmembrane region" description="Helical" evidence="10">
    <location>
        <begin position="43"/>
        <end position="67"/>
    </location>
</feature>
<evidence type="ECO:0000256" key="3">
    <source>
        <dbReference type="ARBA" id="ARBA00022692"/>
    </source>
</evidence>
<evidence type="ECO:0000256" key="9">
    <source>
        <dbReference type="ARBA" id="ARBA00023224"/>
    </source>
</evidence>
<dbReference type="Gene3D" id="1.20.1070.10">
    <property type="entry name" value="Rhodopsin 7-helix transmembrane proteins"/>
    <property type="match status" value="1"/>
</dbReference>
<dbReference type="InterPro" id="IPR017452">
    <property type="entry name" value="GPCR_Rhodpsn_7TM"/>
</dbReference>
<keyword evidence="4 10" id="KW-1133">Transmembrane helix</keyword>
<keyword evidence="9" id="KW-0807">Transducer</keyword>
<feature type="domain" description="G-protein coupled receptors family 1 profile" evidence="11">
    <location>
        <begin position="23"/>
        <end position="135"/>
    </location>
</feature>
<dbReference type="SUPFAM" id="SSF81321">
    <property type="entry name" value="Family A G protein-coupled receptor-like"/>
    <property type="match status" value="1"/>
</dbReference>
<keyword evidence="13" id="KW-1185">Reference proteome</keyword>
<name>A0ABN8NWA9_9CNID</name>
<gene>
    <name evidence="12" type="ORF">PLOB_00031391</name>
</gene>
<dbReference type="Proteomes" id="UP001159405">
    <property type="component" value="Unassembled WGS sequence"/>
</dbReference>
<dbReference type="PANTHER" id="PTHR24246:SF27">
    <property type="entry name" value="ADENOSINE RECEPTOR, ISOFORM A"/>
    <property type="match status" value="1"/>
</dbReference>
<protein>
    <recommendedName>
        <fullName evidence="11">G-protein coupled receptors family 1 profile domain-containing protein</fullName>
    </recommendedName>
</protein>
<sequence>PSKVEGIAWCIAFTLEALLIVLGNFLTLVLFAVNKRLRKRSLFLVINMAFAYLLSGAVSLPILIYTIGAGFMLWKARLDKTFYGYQVFGQIVVLQAPLISAVLITCERFPAVYWPLSTELCQWGRTAQLFLWFGY</sequence>
<evidence type="ECO:0000259" key="11">
    <source>
        <dbReference type="PROSITE" id="PS50262"/>
    </source>
</evidence>
<comment type="caution">
    <text evidence="12">The sequence shown here is derived from an EMBL/GenBank/DDBJ whole genome shotgun (WGS) entry which is preliminary data.</text>
</comment>
<keyword evidence="7" id="KW-0675">Receptor</keyword>
<evidence type="ECO:0000313" key="13">
    <source>
        <dbReference type="Proteomes" id="UP001159405"/>
    </source>
</evidence>
<accession>A0ABN8NWA9</accession>
<feature type="transmembrane region" description="Helical" evidence="10">
    <location>
        <begin position="6"/>
        <end position="31"/>
    </location>
</feature>
<evidence type="ECO:0000256" key="5">
    <source>
        <dbReference type="ARBA" id="ARBA00023040"/>
    </source>
</evidence>
<comment type="subcellular location">
    <subcellularLocation>
        <location evidence="1">Cell membrane</location>
        <topology evidence="1">Multi-pass membrane protein</topology>
    </subcellularLocation>
</comment>
<evidence type="ECO:0000256" key="7">
    <source>
        <dbReference type="ARBA" id="ARBA00023170"/>
    </source>
</evidence>
<keyword evidence="6 10" id="KW-0472">Membrane</keyword>
<feature type="transmembrane region" description="Helical" evidence="10">
    <location>
        <begin position="87"/>
        <end position="106"/>
    </location>
</feature>
<keyword evidence="2" id="KW-1003">Cell membrane</keyword>
<evidence type="ECO:0000256" key="8">
    <source>
        <dbReference type="ARBA" id="ARBA00023180"/>
    </source>
</evidence>
<dbReference type="Pfam" id="PF00001">
    <property type="entry name" value="7tm_1"/>
    <property type="match status" value="1"/>
</dbReference>
<keyword evidence="5" id="KW-0297">G-protein coupled receptor</keyword>
<evidence type="ECO:0000313" key="12">
    <source>
        <dbReference type="EMBL" id="CAH3124798.1"/>
    </source>
</evidence>
<keyword evidence="8" id="KW-0325">Glycoprotein</keyword>
<dbReference type="PANTHER" id="PTHR24246">
    <property type="entry name" value="OLFACTORY RECEPTOR AND ADENOSINE RECEPTOR"/>
    <property type="match status" value="1"/>
</dbReference>